<organism evidence="2 3">
    <name type="scientific">Mucilaginibacter xinganensis</name>
    <dbReference type="NCBI Taxonomy" id="1234841"/>
    <lineage>
        <taxon>Bacteria</taxon>
        <taxon>Pseudomonadati</taxon>
        <taxon>Bacteroidota</taxon>
        <taxon>Sphingobacteriia</taxon>
        <taxon>Sphingobacteriales</taxon>
        <taxon>Sphingobacteriaceae</taxon>
        <taxon>Mucilaginibacter</taxon>
    </lineage>
</organism>
<sequence length="92" mass="10176">MNNQEEITPENSASRRRFVWKAGALTVVAAVSASLGLPFFTKKNKISPSPEVKCGTVRMLTQDGRLVDVDASLLTANRKKVSDSELKNWIKK</sequence>
<dbReference type="OrthoDB" id="982299at2"/>
<dbReference type="KEGG" id="muc:MuYL_1175"/>
<keyword evidence="1" id="KW-0812">Transmembrane</keyword>
<dbReference type="AlphaFoldDB" id="A0A223NT47"/>
<name>A0A223NT47_9SPHI</name>
<keyword evidence="1" id="KW-0472">Membrane</keyword>
<accession>A0A223NT47</accession>
<reference evidence="2 3" key="1">
    <citation type="submission" date="2017-08" db="EMBL/GenBank/DDBJ databases">
        <title>Complete genome sequence of Mucilaginibacter sp. strain BJC16-A31.</title>
        <authorList>
            <consortium name="Henan University of Science and Technology"/>
            <person name="You X."/>
        </authorList>
    </citation>
    <scope>NUCLEOTIDE SEQUENCE [LARGE SCALE GENOMIC DNA]</scope>
    <source>
        <strain evidence="2 3">BJC16-A31</strain>
    </source>
</reference>
<protein>
    <submittedName>
        <fullName evidence="2">Uncharacterized protein</fullName>
    </submittedName>
</protein>
<keyword evidence="3" id="KW-1185">Reference proteome</keyword>
<gene>
    <name evidence="2" type="ORF">MuYL_1175</name>
</gene>
<evidence type="ECO:0000313" key="3">
    <source>
        <dbReference type="Proteomes" id="UP000215002"/>
    </source>
</evidence>
<keyword evidence="1" id="KW-1133">Transmembrane helix</keyword>
<evidence type="ECO:0000256" key="1">
    <source>
        <dbReference type="SAM" id="Phobius"/>
    </source>
</evidence>
<dbReference type="RefSeq" id="WP_094569584.1">
    <property type="nucleotide sequence ID" value="NZ_CP022743.1"/>
</dbReference>
<feature type="transmembrane region" description="Helical" evidence="1">
    <location>
        <begin position="18"/>
        <end position="40"/>
    </location>
</feature>
<evidence type="ECO:0000313" key="2">
    <source>
        <dbReference type="EMBL" id="ASU33075.1"/>
    </source>
</evidence>
<dbReference type="Proteomes" id="UP000215002">
    <property type="component" value="Chromosome"/>
</dbReference>
<proteinExistence type="predicted"/>
<dbReference type="EMBL" id="CP022743">
    <property type="protein sequence ID" value="ASU33075.1"/>
    <property type="molecule type" value="Genomic_DNA"/>
</dbReference>